<name>Q0GMT7_NODSP</name>
<feature type="non-terminal residue" evidence="1">
    <location>
        <position position="42"/>
    </location>
</feature>
<evidence type="ECO:0000313" key="1">
    <source>
        <dbReference type="EMBL" id="ABI24116.1"/>
    </source>
</evidence>
<reference evidence="1" key="1">
    <citation type="submission" date="2006-07" db="EMBL/GenBank/DDBJ databases">
        <title>Expression analysis of the nodularin synthesis genes in the Baltic Sea bloom-former cyanobacterium Nodularia spumigena in response to nitrogen and phosphate stress.</title>
        <authorList>
            <person name="Jonasson S."/>
            <person name="Vintila S."/>
            <person name="Sivonen K."/>
            <person name="El-Shehawy R."/>
        </authorList>
    </citation>
    <scope>NUCLEOTIDE SEQUENCE</scope>
    <source>
        <strain evidence="1">AV1</strain>
    </source>
</reference>
<sequence length="42" mass="4497">QNLPLAIQAHLIKDHSSCAIASPENSSELETWLANSPSPRGI</sequence>
<organism evidence="1">
    <name type="scientific">Nodularia spumigena AV1</name>
    <dbReference type="NCBI Taxonomy" id="284707"/>
    <lineage>
        <taxon>Bacteria</taxon>
        <taxon>Bacillati</taxon>
        <taxon>Cyanobacteriota</taxon>
        <taxon>Cyanophyceae</taxon>
        <taxon>Nostocales</taxon>
        <taxon>Nodulariaceae</taxon>
        <taxon>Nodularia</taxon>
    </lineage>
</organism>
<proteinExistence type="predicted"/>
<protein>
    <submittedName>
        <fullName evidence="1">Nodularin synthetase subunit C</fullName>
    </submittedName>
</protein>
<dbReference type="AlphaFoldDB" id="Q0GMT7"/>
<gene>
    <name evidence="1" type="primary">ndaC</name>
</gene>
<feature type="non-terminal residue" evidence="1">
    <location>
        <position position="1"/>
    </location>
</feature>
<accession>Q0GMT7</accession>
<dbReference type="EMBL" id="DQ842507">
    <property type="protein sequence ID" value="ABI24116.1"/>
    <property type="molecule type" value="Genomic_DNA"/>
</dbReference>